<dbReference type="InterPro" id="IPR036909">
    <property type="entry name" value="Cyt_c-like_dom_sf"/>
</dbReference>
<keyword evidence="2 4" id="KW-0479">Metal-binding</keyword>
<dbReference type="Pfam" id="PF13442">
    <property type="entry name" value="Cytochrome_CBB3"/>
    <property type="match status" value="1"/>
</dbReference>
<keyword evidence="1 4" id="KW-0349">Heme</keyword>
<evidence type="ECO:0000259" key="6">
    <source>
        <dbReference type="PROSITE" id="PS51007"/>
    </source>
</evidence>
<dbReference type="PROSITE" id="PS51007">
    <property type="entry name" value="CYTC"/>
    <property type="match status" value="1"/>
</dbReference>
<dbReference type="KEGG" id="bgf:BC1003_4492"/>
<accession>E1TFZ7</accession>
<reference evidence="7" key="1">
    <citation type="submission" date="2010-09" db="EMBL/GenBank/DDBJ databases">
        <title>Complete sequence of chromosome2 of Burkholderia sp. CCGE1003.</title>
        <authorList>
            <consortium name="US DOE Joint Genome Institute"/>
            <person name="Lucas S."/>
            <person name="Copeland A."/>
            <person name="Lapidus A."/>
            <person name="Cheng J.-F."/>
            <person name="Bruce D."/>
            <person name="Goodwin L."/>
            <person name="Pitluck S."/>
            <person name="Daligault H."/>
            <person name="Davenport K."/>
            <person name="Detter J.C."/>
            <person name="Han C."/>
            <person name="Tapia R."/>
            <person name="Land M."/>
            <person name="Hauser L."/>
            <person name="Jeffries C."/>
            <person name="Kyrpides N."/>
            <person name="Ivanova N."/>
            <person name="Ovchinnikova G."/>
            <person name="Martinez-Romero E."/>
            <person name="Rogel M.A."/>
            <person name="Auchtung J."/>
            <person name="Tiedje J.M."/>
            <person name="Woyke T."/>
        </authorList>
    </citation>
    <scope>NUCLEOTIDE SEQUENCE</scope>
    <source>
        <strain evidence="7">CCGE1003</strain>
    </source>
</reference>
<dbReference type="AlphaFoldDB" id="E1TFZ7"/>
<name>E1TFZ7_BURSG</name>
<dbReference type="SUPFAM" id="SSF53850">
    <property type="entry name" value="Periplasmic binding protein-like II"/>
    <property type="match status" value="1"/>
</dbReference>
<sequence>MSTTAVPARSTPLHASGRVAAVPPFPESKIMKTRLNSYALAGALLASGALISGHASAGVRACTFPGSPSTVLDEAVAREAFRTAGIALTLAPGGFASSDDDGVSLKELDKALARKCDVIAGFPRSTVADGSDSKLRFSRAYLHSGYVSVTMPEAVAHKDGAETVAATYASPAQLIAVQQPNVKLDLENTAELTVDAVANGHAQRAIVWYPAVVAYTNTHPERHFRIAQTASPYADWQLVFAFGKNGAALQPRIDAALRKMESDGRLAALTRGWTLPRAAQASAPDAAAFAYLDGPRGAGVMSSVMRTGGREMDRPHIIKVDAVASADVPGFDRGQVAHGKTLYSSACAKCHGPELQGLNAPALRGPSFAPAGHSKLTIGGVYGYMANNMPADRPGKMKPQDYADIMAFLLYSNGYSAGKSKLTDEAARASSRPLTAGTSLNAGAAQ</sequence>
<feature type="domain" description="Cytochrome c" evidence="6">
    <location>
        <begin position="334"/>
        <end position="413"/>
    </location>
</feature>
<dbReference type="HOGENOM" id="CLU_660002_0_0_4"/>
<dbReference type="Gene3D" id="3.40.190.10">
    <property type="entry name" value="Periplasmic binding protein-like II"/>
    <property type="match status" value="2"/>
</dbReference>
<dbReference type="EMBL" id="CP002218">
    <property type="protein sequence ID" value="ADN60424.1"/>
    <property type="molecule type" value="Genomic_DNA"/>
</dbReference>
<dbReference type="GO" id="GO:0020037">
    <property type="term" value="F:heme binding"/>
    <property type="evidence" value="ECO:0007669"/>
    <property type="project" value="InterPro"/>
</dbReference>
<proteinExistence type="predicted"/>
<dbReference type="STRING" id="640512.BC1003_4492"/>
<feature type="compositionally biased region" description="Polar residues" evidence="5">
    <location>
        <begin position="432"/>
        <end position="446"/>
    </location>
</feature>
<evidence type="ECO:0000256" key="1">
    <source>
        <dbReference type="ARBA" id="ARBA00022617"/>
    </source>
</evidence>
<dbReference type="eggNOG" id="COG0834">
    <property type="taxonomic scope" value="Bacteria"/>
</dbReference>
<evidence type="ECO:0000313" key="7">
    <source>
        <dbReference type="EMBL" id="ADN60424.1"/>
    </source>
</evidence>
<evidence type="ECO:0000256" key="4">
    <source>
        <dbReference type="PROSITE-ProRule" id="PRU00433"/>
    </source>
</evidence>
<dbReference type="GO" id="GO:0009055">
    <property type="term" value="F:electron transfer activity"/>
    <property type="evidence" value="ECO:0007669"/>
    <property type="project" value="InterPro"/>
</dbReference>
<evidence type="ECO:0000256" key="5">
    <source>
        <dbReference type="SAM" id="MobiDB-lite"/>
    </source>
</evidence>
<dbReference type="Gene3D" id="1.10.760.10">
    <property type="entry name" value="Cytochrome c-like domain"/>
    <property type="match status" value="1"/>
</dbReference>
<dbReference type="eggNOG" id="COG3258">
    <property type="taxonomic scope" value="Bacteria"/>
</dbReference>
<keyword evidence="3 4" id="KW-0408">Iron</keyword>
<dbReference type="SUPFAM" id="SSF46626">
    <property type="entry name" value="Cytochrome c"/>
    <property type="match status" value="1"/>
</dbReference>
<dbReference type="InterPro" id="IPR009056">
    <property type="entry name" value="Cyt_c-like_dom"/>
</dbReference>
<dbReference type="GO" id="GO:0046872">
    <property type="term" value="F:metal ion binding"/>
    <property type="evidence" value="ECO:0007669"/>
    <property type="project" value="UniProtKB-KW"/>
</dbReference>
<gene>
    <name evidence="7" type="ordered locus">BC1003_4492</name>
</gene>
<protein>
    <submittedName>
        <fullName evidence="7">Cytochrome c class I</fullName>
    </submittedName>
</protein>
<feature type="region of interest" description="Disordered" evidence="5">
    <location>
        <begin position="427"/>
        <end position="446"/>
    </location>
</feature>
<organism evidence="7">
    <name type="scientific">Burkholderia sp. (strain CCGE1003)</name>
    <dbReference type="NCBI Taxonomy" id="640512"/>
    <lineage>
        <taxon>Bacteria</taxon>
        <taxon>Pseudomonadati</taxon>
        <taxon>Pseudomonadota</taxon>
        <taxon>Betaproteobacteria</taxon>
        <taxon>Burkholderiales</taxon>
        <taxon>Burkholderiaceae</taxon>
        <taxon>Burkholderia</taxon>
    </lineage>
</organism>
<evidence type="ECO:0000256" key="2">
    <source>
        <dbReference type="ARBA" id="ARBA00022723"/>
    </source>
</evidence>
<evidence type="ECO:0000256" key="3">
    <source>
        <dbReference type="ARBA" id="ARBA00023004"/>
    </source>
</evidence>